<dbReference type="InterPro" id="IPR001173">
    <property type="entry name" value="Glyco_trans_2-like"/>
</dbReference>
<dbReference type="EMBL" id="QEAS01000009">
    <property type="protein sequence ID" value="PWG80450.1"/>
    <property type="molecule type" value="Genomic_DNA"/>
</dbReference>
<evidence type="ECO:0000313" key="5">
    <source>
        <dbReference type="EMBL" id="PWG80450.1"/>
    </source>
</evidence>
<sequence>MEKKLQDQELTEMPELAVVILNWNGRAYLEQFLPFILNSGYSNLRVIVGDNASADDSVSFVRTNFPSVEILENEENLGFAGGYNSILKRVDSDYFCLLNSDVEVSPGWIEPVLTLMEKDKSVAAVQPKLLSFGNRNSFEYAGAAGGFIDIFGYPFCRGRVFDHVETDHGQYNNTSEIFWASGAALFIRRSCWEEAGGFDTSFFAHMEEIDLCWRLKNLGYKIMYCPSSTVYHIGGGTLQADNPYKTYLNFRNNLTMLLKNLPAAKAFRVIFIRLWLDLISLIKFASAGKLKHAKAVSNAHSYFFLHFNSNRKKRIKDFSSFNKTGMINKSIVWQYFVRGRKVFGEIVGK</sequence>
<evidence type="ECO:0000256" key="2">
    <source>
        <dbReference type="ARBA" id="ARBA00022676"/>
    </source>
</evidence>
<comment type="similarity">
    <text evidence="1">Belongs to the glycosyltransferase 2 family.</text>
</comment>
<gene>
    <name evidence="5" type="ORF">DDR33_12685</name>
</gene>
<keyword evidence="2" id="KW-0328">Glycosyltransferase</keyword>
<keyword evidence="6" id="KW-1185">Reference proteome</keyword>
<dbReference type="SUPFAM" id="SSF53448">
    <property type="entry name" value="Nucleotide-diphospho-sugar transferases"/>
    <property type="match status" value="1"/>
</dbReference>
<dbReference type="InterPro" id="IPR029044">
    <property type="entry name" value="Nucleotide-diphossugar_trans"/>
</dbReference>
<keyword evidence="3 5" id="KW-0808">Transferase</keyword>
<organism evidence="5 6">
    <name type="scientific">Pararcticibacter amylolyticus</name>
    <dbReference type="NCBI Taxonomy" id="2173175"/>
    <lineage>
        <taxon>Bacteria</taxon>
        <taxon>Pseudomonadati</taxon>
        <taxon>Bacteroidota</taxon>
        <taxon>Sphingobacteriia</taxon>
        <taxon>Sphingobacteriales</taxon>
        <taxon>Sphingobacteriaceae</taxon>
        <taxon>Pararcticibacter</taxon>
    </lineage>
</organism>
<dbReference type="PANTHER" id="PTHR43179:SF12">
    <property type="entry name" value="GALACTOFURANOSYLTRANSFERASE GLFT2"/>
    <property type="match status" value="1"/>
</dbReference>
<dbReference type="Gene3D" id="3.90.550.10">
    <property type="entry name" value="Spore Coat Polysaccharide Biosynthesis Protein SpsA, Chain A"/>
    <property type="match status" value="1"/>
</dbReference>
<dbReference type="Pfam" id="PF00535">
    <property type="entry name" value="Glycos_transf_2"/>
    <property type="match status" value="1"/>
</dbReference>
<dbReference type="PANTHER" id="PTHR43179">
    <property type="entry name" value="RHAMNOSYLTRANSFERASE WBBL"/>
    <property type="match status" value="1"/>
</dbReference>
<reference evidence="5 6" key="1">
    <citation type="submission" date="2018-04" db="EMBL/GenBank/DDBJ databases">
        <title>Pedobacter chongqingensis sp. nov., isolated from a rottenly hemp rope.</title>
        <authorList>
            <person name="Cai Y."/>
        </authorList>
    </citation>
    <scope>NUCLEOTIDE SEQUENCE [LARGE SCALE GENOMIC DNA]</scope>
    <source>
        <strain evidence="5 6">FJ4-8</strain>
    </source>
</reference>
<feature type="domain" description="Glycosyltransferase 2-like" evidence="4">
    <location>
        <begin position="18"/>
        <end position="140"/>
    </location>
</feature>
<dbReference type="CDD" id="cd04186">
    <property type="entry name" value="GT_2_like_c"/>
    <property type="match status" value="1"/>
</dbReference>
<evidence type="ECO:0000256" key="3">
    <source>
        <dbReference type="ARBA" id="ARBA00022679"/>
    </source>
</evidence>
<evidence type="ECO:0000256" key="1">
    <source>
        <dbReference type="ARBA" id="ARBA00006739"/>
    </source>
</evidence>
<evidence type="ECO:0000313" key="6">
    <source>
        <dbReference type="Proteomes" id="UP000245647"/>
    </source>
</evidence>
<protein>
    <submittedName>
        <fullName evidence="5">Glycosyl transferase family 2</fullName>
    </submittedName>
</protein>
<accession>A0A2U2PGG6</accession>
<name>A0A2U2PGG6_9SPHI</name>
<dbReference type="AlphaFoldDB" id="A0A2U2PGG6"/>
<dbReference type="RefSeq" id="WP_109416157.1">
    <property type="nucleotide sequence ID" value="NZ_QEAS01000009.1"/>
</dbReference>
<dbReference type="Proteomes" id="UP000245647">
    <property type="component" value="Unassembled WGS sequence"/>
</dbReference>
<evidence type="ECO:0000259" key="4">
    <source>
        <dbReference type="Pfam" id="PF00535"/>
    </source>
</evidence>
<feature type="non-terminal residue" evidence="5">
    <location>
        <position position="349"/>
    </location>
</feature>
<proteinExistence type="inferred from homology"/>
<dbReference type="GO" id="GO:0016757">
    <property type="term" value="F:glycosyltransferase activity"/>
    <property type="evidence" value="ECO:0007669"/>
    <property type="project" value="UniProtKB-KW"/>
</dbReference>
<comment type="caution">
    <text evidence="5">The sequence shown here is derived from an EMBL/GenBank/DDBJ whole genome shotgun (WGS) entry which is preliminary data.</text>
</comment>
<dbReference type="OrthoDB" id="9771846at2"/>